<protein>
    <submittedName>
        <fullName evidence="6">Protein tyrosine phosphatase</fullName>
    </submittedName>
</protein>
<gene>
    <name evidence="6" type="ORF">N865_03055</name>
</gene>
<dbReference type="InterPro" id="IPR050438">
    <property type="entry name" value="LMW_PTPase"/>
</dbReference>
<feature type="active site" evidence="4">
    <location>
        <position position="20"/>
    </location>
</feature>
<evidence type="ECO:0000313" key="7">
    <source>
        <dbReference type="Proteomes" id="UP000019489"/>
    </source>
</evidence>
<feature type="active site" description="Nucleophile" evidence="4">
    <location>
        <position position="14"/>
    </location>
</feature>
<dbReference type="PRINTS" id="PR00719">
    <property type="entry name" value="LMWPTPASE"/>
</dbReference>
<dbReference type="InterPro" id="IPR023485">
    <property type="entry name" value="Ptyr_pPase"/>
</dbReference>
<name>W9G9B5_9MICO</name>
<dbReference type="STRING" id="1386089.N865_03055"/>
<evidence type="ECO:0000313" key="6">
    <source>
        <dbReference type="EMBL" id="EWT02786.1"/>
    </source>
</evidence>
<dbReference type="OrthoDB" id="9784339at2"/>
<dbReference type="SUPFAM" id="SSF52788">
    <property type="entry name" value="Phosphotyrosine protein phosphatases I"/>
    <property type="match status" value="1"/>
</dbReference>
<sequence>MPDDLGRFSVVMVCTGNICRSPAAERLAALSWGDPSTLVVSSVGVRAMVGEPISLPMAHLLESHGAYSGEFAARQVSPALLRDADLVLGMTRRHRRAVLEVFPAATRRTFTLREFARLAAASEHDLPDADGQEPLAALVSAAVQHRGPLTDPAADDIRDPYGHEADVYEEAFEAIRESVDTVAGVLRRVT</sequence>
<dbReference type="AlphaFoldDB" id="W9G9B5"/>
<proteinExistence type="inferred from homology"/>
<dbReference type="InterPro" id="IPR036196">
    <property type="entry name" value="Ptyr_pPase_sf"/>
</dbReference>
<evidence type="ECO:0000256" key="4">
    <source>
        <dbReference type="PIRSR" id="PIRSR617867-1"/>
    </source>
</evidence>
<reference evidence="6 7" key="1">
    <citation type="submission" date="2013-08" db="EMBL/GenBank/DDBJ databases">
        <title>Intrasporangium oryzae NRRL B-24470.</title>
        <authorList>
            <person name="Liu H."/>
            <person name="Wang G."/>
        </authorList>
    </citation>
    <scope>NUCLEOTIDE SEQUENCE [LARGE SCALE GENOMIC DNA]</scope>
    <source>
        <strain evidence="6 7">NRRL B-24470</strain>
    </source>
</reference>
<comment type="caution">
    <text evidence="6">The sequence shown here is derived from an EMBL/GenBank/DDBJ whole genome shotgun (WGS) entry which is preliminary data.</text>
</comment>
<comment type="similarity">
    <text evidence="1">Belongs to the low molecular weight phosphotyrosine protein phosphatase family.</text>
</comment>
<keyword evidence="3" id="KW-0904">Protein phosphatase</keyword>
<organism evidence="6 7">
    <name type="scientific">Intrasporangium oryzae NRRL B-24470</name>
    <dbReference type="NCBI Taxonomy" id="1386089"/>
    <lineage>
        <taxon>Bacteria</taxon>
        <taxon>Bacillati</taxon>
        <taxon>Actinomycetota</taxon>
        <taxon>Actinomycetes</taxon>
        <taxon>Micrococcales</taxon>
        <taxon>Intrasporangiaceae</taxon>
        <taxon>Intrasporangium</taxon>
    </lineage>
</organism>
<dbReference type="PANTHER" id="PTHR11717:SF31">
    <property type="entry name" value="LOW MOLECULAR WEIGHT PROTEIN-TYROSINE-PHOSPHATASE ETP-RELATED"/>
    <property type="match status" value="1"/>
</dbReference>
<dbReference type="EMBL" id="AWSA01000007">
    <property type="protein sequence ID" value="EWT02786.1"/>
    <property type="molecule type" value="Genomic_DNA"/>
</dbReference>
<accession>W9G9B5</accession>
<dbReference type="InterPro" id="IPR017867">
    <property type="entry name" value="Tyr_phospatase_low_mol_wt"/>
</dbReference>
<dbReference type="GO" id="GO:0004725">
    <property type="term" value="F:protein tyrosine phosphatase activity"/>
    <property type="evidence" value="ECO:0007669"/>
    <property type="project" value="InterPro"/>
</dbReference>
<dbReference type="RefSeq" id="WP_034801989.1">
    <property type="nucleotide sequence ID" value="NZ_AWSA01000007.1"/>
</dbReference>
<dbReference type="Pfam" id="PF01451">
    <property type="entry name" value="LMWPc"/>
    <property type="match status" value="1"/>
</dbReference>
<evidence type="ECO:0000256" key="1">
    <source>
        <dbReference type="ARBA" id="ARBA00011063"/>
    </source>
</evidence>
<dbReference type="PANTHER" id="PTHR11717">
    <property type="entry name" value="LOW MOLECULAR WEIGHT PROTEIN TYROSINE PHOSPHATASE"/>
    <property type="match status" value="1"/>
</dbReference>
<keyword evidence="7" id="KW-1185">Reference proteome</keyword>
<evidence type="ECO:0000259" key="5">
    <source>
        <dbReference type="SMART" id="SM00226"/>
    </source>
</evidence>
<evidence type="ECO:0000256" key="3">
    <source>
        <dbReference type="ARBA" id="ARBA00022912"/>
    </source>
</evidence>
<evidence type="ECO:0000256" key="2">
    <source>
        <dbReference type="ARBA" id="ARBA00022801"/>
    </source>
</evidence>
<dbReference type="eggNOG" id="COG0394">
    <property type="taxonomic scope" value="Bacteria"/>
</dbReference>
<dbReference type="SMART" id="SM00226">
    <property type="entry name" value="LMWPc"/>
    <property type="match status" value="1"/>
</dbReference>
<dbReference type="Gene3D" id="3.40.50.2300">
    <property type="match status" value="1"/>
</dbReference>
<feature type="domain" description="Phosphotyrosine protein phosphatase I" evidence="5">
    <location>
        <begin position="8"/>
        <end position="185"/>
    </location>
</feature>
<keyword evidence="2" id="KW-0378">Hydrolase</keyword>
<dbReference type="Proteomes" id="UP000019489">
    <property type="component" value="Unassembled WGS sequence"/>
</dbReference>